<evidence type="ECO:0000313" key="3">
    <source>
        <dbReference type="Proteomes" id="UP000224101"/>
    </source>
</evidence>
<dbReference type="OrthoDB" id="4606at10239"/>
<dbReference type="RefSeq" id="YP_009609644.1">
    <property type="nucleotide sequence ID" value="NC_041997.1"/>
</dbReference>
<feature type="region of interest" description="Disordered" evidence="1">
    <location>
        <begin position="19"/>
        <end position="47"/>
    </location>
</feature>
<dbReference type="KEGG" id="vg:40085729"/>
<keyword evidence="3" id="KW-1185">Reference proteome</keyword>
<proteinExistence type="predicted"/>
<dbReference type="Proteomes" id="UP000224101">
    <property type="component" value="Segment"/>
</dbReference>
<name>A0A218M3G0_9CAUD</name>
<evidence type="ECO:0000256" key="1">
    <source>
        <dbReference type="SAM" id="MobiDB-lite"/>
    </source>
</evidence>
<protein>
    <submittedName>
        <fullName evidence="2">DNA end protector during packaging</fullName>
    </submittedName>
</protein>
<sequence>MSARKIKARSQDALQAKIKAAKNKVKPPDLAKPVPTTNNPIEKSVRSATRKDMDSAIAWFYKEIKGELGADGRAKSRIRRIPDKAFNPSRDAFIGGLFFYVYDAKHKDTLPYWDQFPLVIPVSLYSDGFLGLNLHYLPPIGRARLLDLLVKYKRRAATPKAYMKLSYELLKSAVDTKLFGPCVHRYLTAHIRSDIVKVADEYWERAAMLPVQKFTGATAQQVWRGKAPKKKA</sequence>
<organism evidence="2 3">
    <name type="scientific">Acidovorax phage ACP17</name>
    <dbReference type="NCBI Taxonomy" id="2010329"/>
    <lineage>
        <taxon>Viruses</taxon>
        <taxon>Duplodnaviria</taxon>
        <taxon>Heunggongvirae</taxon>
        <taxon>Uroviricota</taxon>
        <taxon>Caudoviricetes</taxon>
        <taxon>Busanvirus</taxon>
        <taxon>Busanvirus ACP17</taxon>
    </lineage>
</organism>
<dbReference type="GeneID" id="40085729"/>
<reference evidence="2 3" key="1">
    <citation type="submission" date="2017-08" db="EMBL/GenBank/DDBJ databases">
        <title>Characterization and complete genome sequence of novel bacteriophage infecting the causal agent of bacterial fruit blotch, Acidovorax citrulli.</title>
        <authorList>
            <person name="Midani A.R."/>
            <person name="Park S.-H."/>
            <person name="Choi T.-J."/>
        </authorList>
    </citation>
    <scope>NUCLEOTIDE SEQUENCE [LARGE SCALE GENOMIC DNA]</scope>
</reference>
<accession>A0A218M3G0</accession>
<dbReference type="EMBL" id="KY979132">
    <property type="protein sequence ID" value="ASD50577.1"/>
    <property type="molecule type" value="Genomic_DNA"/>
</dbReference>
<evidence type="ECO:0000313" key="2">
    <source>
        <dbReference type="EMBL" id="ASD50577.1"/>
    </source>
</evidence>